<evidence type="ECO:0000313" key="1">
    <source>
        <dbReference type="EMBL" id="MPW26404.1"/>
    </source>
</evidence>
<gene>
    <name evidence="1" type="ORF">GC105_11450</name>
</gene>
<reference evidence="1 2" key="1">
    <citation type="submission" date="2019-10" db="EMBL/GenBank/DDBJ databases">
        <title>Alkalibaculum tamaniensis sp.nov., a new alkaliphilic acetogen, isolated on methoxylated aromatics from a mud volcano.</title>
        <authorList>
            <person name="Khomyakova M.A."/>
            <person name="Merkel A.Y."/>
            <person name="Bonch-Osmolovskaya E.A."/>
            <person name="Slobodkin A.I."/>
        </authorList>
    </citation>
    <scope>NUCLEOTIDE SEQUENCE [LARGE SCALE GENOMIC DNA]</scope>
    <source>
        <strain evidence="1 2">M08DMB</strain>
    </source>
</reference>
<protein>
    <submittedName>
        <fullName evidence="1">Uncharacterized protein</fullName>
    </submittedName>
</protein>
<dbReference type="Proteomes" id="UP000440004">
    <property type="component" value="Unassembled WGS sequence"/>
</dbReference>
<comment type="caution">
    <text evidence="1">The sequence shown here is derived from an EMBL/GenBank/DDBJ whole genome shotgun (WGS) entry which is preliminary data.</text>
</comment>
<keyword evidence="2" id="KW-1185">Reference proteome</keyword>
<organism evidence="1 2">
    <name type="scientific">Alkalibaculum sporogenes</name>
    <dbReference type="NCBI Taxonomy" id="2655001"/>
    <lineage>
        <taxon>Bacteria</taxon>
        <taxon>Bacillati</taxon>
        <taxon>Bacillota</taxon>
        <taxon>Clostridia</taxon>
        <taxon>Eubacteriales</taxon>
        <taxon>Eubacteriaceae</taxon>
        <taxon>Alkalibaculum</taxon>
    </lineage>
</organism>
<name>A0A6A7KAD4_9FIRM</name>
<proteinExistence type="predicted"/>
<sequence>MRISNNSKRIPVYLDGFFIIYEVFHNETEDYPLDKLREVGIAVPFNELQIFDNTKMVYKAQGIEVTRKIRTRPIRFKNKSYLKIGESMYKIENSVTAVNSTGFQETDITLSKYTEAYEIEEVAE</sequence>
<dbReference type="RefSeq" id="WP_152804877.1">
    <property type="nucleotide sequence ID" value="NZ_WHNX01000018.1"/>
</dbReference>
<evidence type="ECO:0000313" key="2">
    <source>
        <dbReference type="Proteomes" id="UP000440004"/>
    </source>
</evidence>
<accession>A0A6A7KAD4</accession>
<dbReference type="EMBL" id="WHNX01000018">
    <property type="protein sequence ID" value="MPW26404.1"/>
    <property type="molecule type" value="Genomic_DNA"/>
</dbReference>
<dbReference type="AlphaFoldDB" id="A0A6A7KAD4"/>